<dbReference type="AlphaFoldDB" id="A0A2T8F830"/>
<proteinExistence type="predicted"/>
<gene>
    <name evidence="2" type="ORF">DDE18_14185</name>
</gene>
<keyword evidence="3" id="KW-1185">Reference proteome</keyword>
<sequence>MNSRAVEVDLVGADPQLGTTQQDAPSLEAQDEHAQGDYAKDHCERNGLDQECGECQAQPPDRSDQAHGHGSPG</sequence>
<feature type="compositionally biased region" description="Basic and acidic residues" evidence="1">
    <location>
        <begin position="30"/>
        <end position="48"/>
    </location>
</feature>
<dbReference type="EMBL" id="QDGZ01000006">
    <property type="protein sequence ID" value="PVG81866.1"/>
    <property type="molecule type" value="Genomic_DNA"/>
</dbReference>
<organism evidence="2 3">
    <name type="scientific">Nocardioides gansuensis</name>
    <dbReference type="NCBI Taxonomy" id="2138300"/>
    <lineage>
        <taxon>Bacteria</taxon>
        <taxon>Bacillati</taxon>
        <taxon>Actinomycetota</taxon>
        <taxon>Actinomycetes</taxon>
        <taxon>Propionibacteriales</taxon>
        <taxon>Nocardioidaceae</taxon>
        <taxon>Nocardioides</taxon>
    </lineage>
</organism>
<comment type="caution">
    <text evidence="2">The sequence shown here is derived from an EMBL/GenBank/DDBJ whole genome shotgun (WGS) entry which is preliminary data.</text>
</comment>
<evidence type="ECO:0000313" key="2">
    <source>
        <dbReference type="EMBL" id="PVG81866.1"/>
    </source>
</evidence>
<protein>
    <submittedName>
        <fullName evidence="2">Uncharacterized protein</fullName>
    </submittedName>
</protein>
<evidence type="ECO:0000256" key="1">
    <source>
        <dbReference type="SAM" id="MobiDB-lite"/>
    </source>
</evidence>
<reference evidence="2 3" key="1">
    <citation type="submission" date="2018-04" db="EMBL/GenBank/DDBJ databases">
        <title>Genome of Nocardioides gansuensis WSJ-1.</title>
        <authorList>
            <person name="Wu S."/>
            <person name="Wang G."/>
        </authorList>
    </citation>
    <scope>NUCLEOTIDE SEQUENCE [LARGE SCALE GENOMIC DNA]</scope>
    <source>
        <strain evidence="2 3">WSJ-1</strain>
    </source>
</reference>
<accession>A0A2T8F830</accession>
<evidence type="ECO:0000313" key="3">
    <source>
        <dbReference type="Proteomes" id="UP000246018"/>
    </source>
</evidence>
<dbReference type="Proteomes" id="UP000246018">
    <property type="component" value="Unassembled WGS sequence"/>
</dbReference>
<feature type="region of interest" description="Disordered" evidence="1">
    <location>
        <begin position="1"/>
        <end position="73"/>
    </location>
</feature>
<name>A0A2T8F830_9ACTN</name>